<dbReference type="OrthoDB" id="5826932at2759"/>
<dbReference type="AlphaFoldDB" id="A0A016SW32"/>
<protein>
    <recommendedName>
        <fullName evidence="3">Cysteine-rich transmembrane CYSTM domain-containing protein</fullName>
    </recommendedName>
</protein>
<keyword evidence="2" id="KW-1185">Reference proteome</keyword>
<evidence type="ECO:0000313" key="2">
    <source>
        <dbReference type="Proteomes" id="UP000024635"/>
    </source>
</evidence>
<proteinExistence type="predicted"/>
<comment type="caution">
    <text evidence="1">The sequence shown here is derived from an EMBL/GenBank/DDBJ whole genome shotgun (WGS) entry which is preliminary data.</text>
</comment>
<evidence type="ECO:0008006" key="3">
    <source>
        <dbReference type="Google" id="ProtNLM"/>
    </source>
</evidence>
<dbReference type="Proteomes" id="UP000024635">
    <property type="component" value="Unassembled WGS sequence"/>
</dbReference>
<organism evidence="1 2">
    <name type="scientific">Ancylostoma ceylanicum</name>
    <dbReference type="NCBI Taxonomy" id="53326"/>
    <lineage>
        <taxon>Eukaryota</taxon>
        <taxon>Metazoa</taxon>
        <taxon>Ecdysozoa</taxon>
        <taxon>Nematoda</taxon>
        <taxon>Chromadorea</taxon>
        <taxon>Rhabditida</taxon>
        <taxon>Rhabditina</taxon>
        <taxon>Rhabditomorpha</taxon>
        <taxon>Strongyloidea</taxon>
        <taxon>Ancylostomatidae</taxon>
        <taxon>Ancylostomatinae</taxon>
        <taxon>Ancylostoma</taxon>
    </lineage>
</organism>
<dbReference type="EMBL" id="JARK01001501">
    <property type="protein sequence ID" value="EYB94938.1"/>
    <property type="molecule type" value="Genomic_DNA"/>
</dbReference>
<accession>A0A016SW32</accession>
<sequence length="185" mass="20415">MQCARSIAAGGQVSRDSAGIQKAGRPPSCLVLLSPGGRHFRVALRFLRALHSAHRSLGDVPTSALLHHSTDGCKHSLLTRNSSYNVTLICWCLFFGRTSLTSCTLSFQAHYYPQNQNPYPPHDVYPQGQYPPQVVYVQQPPPQRDDWWLTSLLALCCGCLIGEACCDSPCICCVLPCPIPCPRFR</sequence>
<evidence type="ECO:0000313" key="1">
    <source>
        <dbReference type="EMBL" id="EYB94938.1"/>
    </source>
</evidence>
<reference evidence="2" key="1">
    <citation type="journal article" date="2015" name="Nat. Genet.">
        <title>The genome and transcriptome of the zoonotic hookworm Ancylostoma ceylanicum identify infection-specific gene families.</title>
        <authorList>
            <person name="Schwarz E.M."/>
            <person name="Hu Y."/>
            <person name="Antoshechkin I."/>
            <person name="Miller M.M."/>
            <person name="Sternberg P.W."/>
            <person name="Aroian R.V."/>
        </authorList>
    </citation>
    <scope>NUCLEOTIDE SEQUENCE</scope>
    <source>
        <strain evidence="2">HY135</strain>
    </source>
</reference>
<name>A0A016SW32_9BILA</name>
<gene>
    <name evidence="1" type="primary">Acey_s0165.g19</name>
    <name evidence="1" type="synonym">Acey-ZC416.2</name>
    <name evidence="1" type="ORF">Y032_0165g19</name>
</gene>